<protein>
    <recommendedName>
        <fullName evidence="10">C2H2-type domain-containing protein</fullName>
    </recommendedName>
</protein>
<dbReference type="GO" id="GO:0045944">
    <property type="term" value="P:positive regulation of transcription by RNA polymerase II"/>
    <property type="evidence" value="ECO:0007669"/>
    <property type="project" value="UniProtKB-ARBA"/>
</dbReference>
<feature type="region of interest" description="Disordered" evidence="9">
    <location>
        <begin position="1"/>
        <end position="71"/>
    </location>
</feature>
<comment type="subcellular location">
    <subcellularLocation>
        <location evidence="1">Nucleus</location>
    </subcellularLocation>
</comment>
<feature type="region of interest" description="Disordered" evidence="9">
    <location>
        <begin position="315"/>
        <end position="340"/>
    </location>
</feature>
<dbReference type="GO" id="GO:0000981">
    <property type="term" value="F:DNA-binding transcription factor activity, RNA polymerase II-specific"/>
    <property type="evidence" value="ECO:0007669"/>
    <property type="project" value="TreeGrafter"/>
</dbReference>
<dbReference type="GO" id="GO:0008270">
    <property type="term" value="F:zinc ion binding"/>
    <property type="evidence" value="ECO:0007669"/>
    <property type="project" value="UniProtKB-KW"/>
</dbReference>
<evidence type="ECO:0000259" key="10">
    <source>
        <dbReference type="PROSITE" id="PS50157"/>
    </source>
</evidence>
<evidence type="ECO:0000313" key="12">
    <source>
        <dbReference type="Proteomes" id="UP000292702"/>
    </source>
</evidence>
<feature type="compositionally biased region" description="Polar residues" evidence="9">
    <location>
        <begin position="158"/>
        <end position="167"/>
    </location>
</feature>
<evidence type="ECO:0000256" key="7">
    <source>
        <dbReference type="ARBA" id="ARBA00023242"/>
    </source>
</evidence>
<reference evidence="11 12" key="1">
    <citation type="submission" date="2018-11" db="EMBL/GenBank/DDBJ databases">
        <title>Genome assembly of Steccherinum ochraceum LE-BIN_3174, the white-rot fungus of the Steccherinaceae family (The Residual Polyporoid clade, Polyporales, Basidiomycota).</title>
        <authorList>
            <person name="Fedorova T.V."/>
            <person name="Glazunova O.A."/>
            <person name="Landesman E.O."/>
            <person name="Moiseenko K.V."/>
            <person name="Psurtseva N.V."/>
            <person name="Savinova O.S."/>
            <person name="Shakhova N.V."/>
            <person name="Tyazhelova T.V."/>
            <person name="Vasina D.V."/>
        </authorList>
    </citation>
    <scope>NUCLEOTIDE SEQUENCE [LARGE SCALE GENOMIC DNA]</scope>
    <source>
        <strain evidence="11 12">LE-BIN_3174</strain>
    </source>
</reference>
<evidence type="ECO:0000256" key="8">
    <source>
        <dbReference type="PROSITE-ProRule" id="PRU00042"/>
    </source>
</evidence>
<sequence length="340" mass="38591">MDTPRARSARHHSESSRREDTYYHPYRTPSSRASSSSRLSTPPEDRELYESPRRHEDDDGASKRRVSSVHLGTRATYSWARSDNDMPRIYIKRYESQPKPHIPLPIYSESTFASPYSVASSLPSPTRSTSAMSAHSEGSQSPHSYSRSNTPPLAFTLSPASFQSRMPSLSPEPQPHMPQPLDSSDVRPEASVATSGPQLNAQDAALSAAWKKHVREDKQMDMFTCLWPVEDDNGRMTTCNYHSRKHLVKRHMRAVHLKFRNIVCKECGKGFAQRTALRTHMNVHTGDTPHKCTYPGCEKRFGDPAKRHRHMVKVHKHISSRRRTQTDQEGDGDANMSEEN</sequence>
<dbReference type="PROSITE" id="PS50157">
    <property type="entry name" value="ZINC_FINGER_C2H2_2"/>
    <property type="match status" value="1"/>
</dbReference>
<dbReference type="SMART" id="SM00355">
    <property type="entry name" value="ZnF_C2H2"/>
    <property type="match status" value="2"/>
</dbReference>
<feature type="compositionally biased region" description="Low complexity" evidence="9">
    <location>
        <begin position="27"/>
        <end position="42"/>
    </location>
</feature>
<dbReference type="PROSITE" id="PS00028">
    <property type="entry name" value="ZINC_FINGER_C2H2_1"/>
    <property type="match status" value="2"/>
</dbReference>
<feature type="compositionally biased region" description="Basic and acidic residues" evidence="9">
    <location>
        <begin position="11"/>
        <end position="22"/>
    </location>
</feature>
<keyword evidence="4 8" id="KW-0863">Zinc-finger</keyword>
<feature type="compositionally biased region" description="Polar residues" evidence="9">
    <location>
        <begin position="116"/>
        <end position="151"/>
    </location>
</feature>
<dbReference type="GO" id="GO:0005634">
    <property type="term" value="C:nucleus"/>
    <property type="evidence" value="ECO:0007669"/>
    <property type="project" value="UniProtKB-SubCell"/>
</dbReference>
<dbReference type="InterPro" id="IPR050329">
    <property type="entry name" value="GLI_C2H2-zinc-finger"/>
</dbReference>
<keyword evidence="5" id="KW-0862">Zinc</keyword>
<evidence type="ECO:0000256" key="3">
    <source>
        <dbReference type="ARBA" id="ARBA00022737"/>
    </source>
</evidence>
<dbReference type="PANTHER" id="PTHR19818:SF139">
    <property type="entry name" value="PAIR-RULE PROTEIN ODD-PAIRED"/>
    <property type="match status" value="1"/>
</dbReference>
<dbReference type="OrthoDB" id="654211at2759"/>
<evidence type="ECO:0000256" key="5">
    <source>
        <dbReference type="ARBA" id="ARBA00022833"/>
    </source>
</evidence>
<evidence type="ECO:0000256" key="1">
    <source>
        <dbReference type="ARBA" id="ARBA00004123"/>
    </source>
</evidence>
<dbReference type="GO" id="GO:0000978">
    <property type="term" value="F:RNA polymerase II cis-regulatory region sequence-specific DNA binding"/>
    <property type="evidence" value="ECO:0007669"/>
    <property type="project" value="TreeGrafter"/>
</dbReference>
<gene>
    <name evidence="11" type="ORF">EIP91_000258</name>
</gene>
<evidence type="ECO:0000256" key="2">
    <source>
        <dbReference type="ARBA" id="ARBA00022723"/>
    </source>
</evidence>
<dbReference type="AlphaFoldDB" id="A0A4V2MWS1"/>
<keyword evidence="7" id="KW-0539">Nucleus</keyword>
<dbReference type="SUPFAM" id="SSF57667">
    <property type="entry name" value="beta-beta-alpha zinc fingers"/>
    <property type="match status" value="1"/>
</dbReference>
<dbReference type="InterPro" id="IPR036236">
    <property type="entry name" value="Znf_C2H2_sf"/>
</dbReference>
<evidence type="ECO:0000256" key="4">
    <source>
        <dbReference type="ARBA" id="ARBA00022771"/>
    </source>
</evidence>
<evidence type="ECO:0000256" key="6">
    <source>
        <dbReference type="ARBA" id="ARBA00023125"/>
    </source>
</evidence>
<keyword evidence="6" id="KW-0238">DNA-binding</keyword>
<dbReference type="InterPro" id="IPR013087">
    <property type="entry name" value="Znf_C2H2_type"/>
</dbReference>
<dbReference type="Pfam" id="PF00096">
    <property type="entry name" value="zf-C2H2"/>
    <property type="match status" value="1"/>
</dbReference>
<name>A0A4V2MWS1_9APHY</name>
<feature type="region of interest" description="Disordered" evidence="9">
    <location>
        <begin position="116"/>
        <end position="196"/>
    </location>
</feature>
<dbReference type="STRING" id="92696.A0A4V2MWS1"/>
<comment type="caution">
    <text evidence="11">The sequence shown here is derived from an EMBL/GenBank/DDBJ whole genome shotgun (WGS) entry which is preliminary data.</text>
</comment>
<accession>A0A4V2MWS1</accession>
<organism evidence="11 12">
    <name type="scientific">Steccherinum ochraceum</name>
    <dbReference type="NCBI Taxonomy" id="92696"/>
    <lineage>
        <taxon>Eukaryota</taxon>
        <taxon>Fungi</taxon>
        <taxon>Dikarya</taxon>
        <taxon>Basidiomycota</taxon>
        <taxon>Agaricomycotina</taxon>
        <taxon>Agaricomycetes</taxon>
        <taxon>Polyporales</taxon>
        <taxon>Steccherinaceae</taxon>
        <taxon>Steccherinum</taxon>
    </lineage>
</organism>
<keyword evidence="3" id="KW-0677">Repeat</keyword>
<feature type="compositionally biased region" description="Acidic residues" evidence="9">
    <location>
        <begin position="328"/>
        <end position="340"/>
    </location>
</feature>
<keyword evidence="2" id="KW-0479">Metal-binding</keyword>
<evidence type="ECO:0000313" key="11">
    <source>
        <dbReference type="EMBL" id="TCD67337.1"/>
    </source>
</evidence>
<feature type="domain" description="C2H2-type" evidence="10">
    <location>
        <begin position="262"/>
        <end position="289"/>
    </location>
</feature>
<keyword evidence="12" id="KW-1185">Reference proteome</keyword>
<dbReference type="Proteomes" id="UP000292702">
    <property type="component" value="Unassembled WGS sequence"/>
</dbReference>
<dbReference type="EMBL" id="RWJN01000101">
    <property type="protein sequence ID" value="TCD67337.1"/>
    <property type="molecule type" value="Genomic_DNA"/>
</dbReference>
<feature type="compositionally biased region" description="Basic and acidic residues" evidence="9">
    <location>
        <begin position="43"/>
        <end position="62"/>
    </location>
</feature>
<dbReference type="PANTHER" id="PTHR19818">
    <property type="entry name" value="ZINC FINGER PROTEIN ZIC AND GLI"/>
    <property type="match status" value="1"/>
</dbReference>
<proteinExistence type="predicted"/>
<dbReference type="FunFam" id="3.30.160.60:FF:001450">
    <property type="entry name" value="zinc finger protein 774"/>
    <property type="match status" value="1"/>
</dbReference>
<evidence type="ECO:0000256" key="9">
    <source>
        <dbReference type="SAM" id="MobiDB-lite"/>
    </source>
</evidence>
<dbReference type="Gene3D" id="3.30.160.60">
    <property type="entry name" value="Classic Zinc Finger"/>
    <property type="match status" value="2"/>
</dbReference>